<feature type="transmembrane region" description="Helical" evidence="3">
    <location>
        <begin position="317"/>
        <end position="338"/>
    </location>
</feature>
<dbReference type="CDD" id="cd23837">
    <property type="entry name" value="UBCc_UBE2O"/>
    <property type="match status" value="1"/>
</dbReference>
<evidence type="ECO:0000313" key="6">
    <source>
        <dbReference type="Proteomes" id="UP001202328"/>
    </source>
</evidence>
<dbReference type="Pfam" id="PF00179">
    <property type="entry name" value="UQ_con"/>
    <property type="match status" value="1"/>
</dbReference>
<dbReference type="PANTHER" id="PTHR46116">
    <property type="entry name" value="(E3-INDEPENDENT) E2 UBIQUITIN-CONJUGATING ENZYME"/>
    <property type="match status" value="1"/>
</dbReference>
<dbReference type="GO" id="GO:0061631">
    <property type="term" value="F:ubiquitin conjugating enzyme activity"/>
    <property type="evidence" value="ECO:0007669"/>
    <property type="project" value="TreeGrafter"/>
</dbReference>
<dbReference type="InterPro" id="IPR016135">
    <property type="entry name" value="UBQ-conjugating_enzyme/RWD"/>
</dbReference>
<accession>A0AAD4SQK7</accession>
<evidence type="ECO:0000256" key="1">
    <source>
        <dbReference type="ARBA" id="ARBA00022679"/>
    </source>
</evidence>
<keyword evidence="2" id="KW-0833">Ubl conjugation pathway</keyword>
<dbReference type="EMBL" id="JAJJMB010008958">
    <property type="protein sequence ID" value="KAI3917932.1"/>
    <property type="molecule type" value="Genomic_DNA"/>
</dbReference>
<name>A0AAD4SQK7_9MAGN</name>
<sequence length="344" mass="39235">MGKQHEEQIEIVVVEVAGRKKDEHNIIMSKFEHHFASSSSSSSLSNKIVMKEWKILKNDLPHDSIYVRVLRRPAGTPYHDGLFFFDIQLPTDYPNSPPSVYYRSLGIRLNPNLYYNGKVCLSLLNTWHGNKTESWNPSQSTVLQVLFSLQGLVLNANPLFNEPVLTKLFGASKTSSSWKKPSMHYDEQVFMLSLRTMLRLLRTPPKHFEDFVAQHFRERDKIILAACKAYMSGRLRIGEDLQHIINQPSTTTAARKVEFLNSIEKIYPKLFKAFLNNGSSGLDEHLVGRHYNPEDYDEVDDDINLEATVELSPGCQLVGLLCVSCVVIGFGFLVEYILSPRRSD</sequence>
<gene>
    <name evidence="5" type="ORF">MKW98_000166</name>
</gene>
<evidence type="ECO:0000256" key="2">
    <source>
        <dbReference type="ARBA" id="ARBA00022786"/>
    </source>
</evidence>
<keyword evidence="3" id="KW-1133">Transmembrane helix</keyword>
<proteinExistence type="predicted"/>
<evidence type="ECO:0000256" key="3">
    <source>
        <dbReference type="SAM" id="Phobius"/>
    </source>
</evidence>
<organism evidence="5 6">
    <name type="scientific">Papaver atlanticum</name>
    <dbReference type="NCBI Taxonomy" id="357466"/>
    <lineage>
        <taxon>Eukaryota</taxon>
        <taxon>Viridiplantae</taxon>
        <taxon>Streptophyta</taxon>
        <taxon>Embryophyta</taxon>
        <taxon>Tracheophyta</taxon>
        <taxon>Spermatophyta</taxon>
        <taxon>Magnoliopsida</taxon>
        <taxon>Ranunculales</taxon>
        <taxon>Papaveraceae</taxon>
        <taxon>Papaveroideae</taxon>
        <taxon>Papaver</taxon>
    </lineage>
</organism>
<dbReference type="InterPro" id="IPR000608">
    <property type="entry name" value="UBC"/>
</dbReference>
<reference evidence="5" key="1">
    <citation type="submission" date="2022-04" db="EMBL/GenBank/DDBJ databases">
        <title>A functionally conserved STORR gene fusion in Papaver species that diverged 16.8 million years ago.</title>
        <authorList>
            <person name="Catania T."/>
        </authorList>
    </citation>
    <scope>NUCLEOTIDE SEQUENCE</scope>
    <source>
        <strain evidence="5">S-188037</strain>
    </source>
</reference>
<evidence type="ECO:0000259" key="4">
    <source>
        <dbReference type="PROSITE" id="PS50127"/>
    </source>
</evidence>
<keyword evidence="6" id="KW-1185">Reference proteome</keyword>
<dbReference type="SMART" id="SM00212">
    <property type="entry name" value="UBCc"/>
    <property type="match status" value="1"/>
</dbReference>
<evidence type="ECO:0000313" key="5">
    <source>
        <dbReference type="EMBL" id="KAI3917932.1"/>
    </source>
</evidence>
<keyword evidence="1" id="KW-0808">Transferase</keyword>
<keyword evidence="3" id="KW-0472">Membrane</keyword>
<dbReference type="AlphaFoldDB" id="A0AAD4SQK7"/>
<dbReference type="Gene3D" id="3.10.110.10">
    <property type="entry name" value="Ubiquitin Conjugating Enzyme"/>
    <property type="match status" value="1"/>
</dbReference>
<dbReference type="PANTHER" id="PTHR46116:SF19">
    <property type="entry name" value="UBIQUITIN-CONJUGATING ENZYME FAMILY PROTEIN"/>
    <property type="match status" value="1"/>
</dbReference>
<dbReference type="Proteomes" id="UP001202328">
    <property type="component" value="Unassembled WGS sequence"/>
</dbReference>
<dbReference type="SUPFAM" id="SSF54495">
    <property type="entry name" value="UBC-like"/>
    <property type="match status" value="1"/>
</dbReference>
<comment type="caution">
    <text evidence="5">The sequence shown here is derived from an EMBL/GenBank/DDBJ whole genome shotgun (WGS) entry which is preliminary data.</text>
</comment>
<keyword evidence="3" id="KW-0812">Transmembrane</keyword>
<dbReference type="PROSITE" id="PS50127">
    <property type="entry name" value="UBC_2"/>
    <property type="match status" value="1"/>
</dbReference>
<feature type="domain" description="UBC core" evidence="4">
    <location>
        <begin position="26"/>
        <end position="198"/>
    </location>
</feature>
<protein>
    <recommendedName>
        <fullName evidence="4">UBC core domain-containing protein</fullName>
    </recommendedName>
</protein>